<evidence type="ECO:0000313" key="3">
    <source>
        <dbReference type="Proteomes" id="UP000663305"/>
    </source>
</evidence>
<dbReference type="PROSITE" id="PS51318">
    <property type="entry name" value="TAT"/>
    <property type="match status" value="1"/>
</dbReference>
<dbReference type="Gene3D" id="2.60.120.380">
    <property type="match status" value="1"/>
</dbReference>
<dbReference type="InterPro" id="IPR006311">
    <property type="entry name" value="TAT_signal"/>
</dbReference>
<dbReference type="AlphaFoldDB" id="A0A897NG60"/>
<sequence length="212" mass="22216">MFESMNPENQRRDDEAGLDRRTYLQIAGGVAIAGGAAGCLGSARAKEVQYGYGGDPMVLDAESLSTDSVDLTVESEPNDTCTNANPIATDTEVSGTLEPAGVDWFGFDVESGTSFDIVFDRVPETGVTGVVVYGPGCEYQQLRQVGTDRQVRLTTTASESGTHTVEIVDVNDADGDYTVAIDTGSLDTDPTPTPEDDYGEAGYGEAGYGGVA</sequence>
<accession>A0A897NG60</accession>
<organism evidence="2 3">
    <name type="scientific">Halapricum desulfuricans</name>
    <dbReference type="NCBI Taxonomy" id="2841257"/>
    <lineage>
        <taxon>Archaea</taxon>
        <taxon>Methanobacteriati</taxon>
        <taxon>Methanobacteriota</taxon>
        <taxon>Stenosarchaea group</taxon>
        <taxon>Halobacteria</taxon>
        <taxon>Halobacteriales</taxon>
        <taxon>Haloarculaceae</taxon>
        <taxon>Halapricum</taxon>
    </lineage>
</organism>
<reference evidence="2" key="1">
    <citation type="submission" date="2020-11" db="EMBL/GenBank/DDBJ databases">
        <title>Carbohydrate-dependent, anaerobic sulfur respiration: A novel catabolism in halophilic archaea.</title>
        <authorList>
            <person name="Sorokin D.Y."/>
            <person name="Messina E."/>
            <person name="Smedile F."/>
            <person name="La Cono V."/>
            <person name="Hallsworth J.E."/>
            <person name="Yakimov M.M."/>
        </authorList>
    </citation>
    <scope>NUCLEOTIDE SEQUENCE</scope>
    <source>
        <strain evidence="2">HSR-Bgl</strain>
    </source>
</reference>
<feature type="region of interest" description="Disordered" evidence="1">
    <location>
        <begin position="182"/>
        <end position="212"/>
    </location>
</feature>
<proteinExistence type="predicted"/>
<gene>
    <name evidence="2" type="ORF">HSBGL_0901</name>
</gene>
<evidence type="ECO:0000313" key="2">
    <source>
        <dbReference type="EMBL" id="QSG11331.1"/>
    </source>
</evidence>
<evidence type="ECO:0000256" key="1">
    <source>
        <dbReference type="SAM" id="MobiDB-lite"/>
    </source>
</evidence>
<dbReference type="Proteomes" id="UP000663305">
    <property type="component" value="Chromosome"/>
</dbReference>
<feature type="compositionally biased region" description="Gly residues" evidence="1">
    <location>
        <begin position="201"/>
        <end position="212"/>
    </location>
</feature>
<dbReference type="EMBL" id="CP064789">
    <property type="protein sequence ID" value="QSG11331.1"/>
    <property type="molecule type" value="Genomic_DNA"/>
</dbReference>
<protein>
    <submittedName>
        <fullName evidence="2">Beta-glucanase related protein, contains cellulose binding domain Type IV</fullName>
    </submittedName>
</protein>
<dbReference type="SUPFAM" id="SSF89260">
    <property type="entry name" value="Collagen-binding domain"/>
    <property type="match status" value="1"/>
</dbReference>
<name>A0A897NG60_9EURY</name>